<name>A0AAD4HQE9_9AGAM</name>
<dbReference type="PANTHER" id="PTHR46140">
    <property type="entry name" value="VACUOLAR TRANSPORTER CHAPERONE 1-RELATED"/>
    <property type="match status" value="1"/>
</dbReference>
<comment type="caution">
    <text evidence="6">The sequence shown here is derived from an EMBL/GenBank/DDBJ whole genome shotgun (WGS) entry which is preliminary data.</text>
</comment>
<dbReference type="Pfam" id="PF09359">
    <property type="entry name" value="VTC"/>
    <property type="match status" value="1"/>
</dbReference>
<evidence type="ECO:0000313" key="7">
    <source>
        <dbReference type="Proteomes" id="UP001195769"/>
    </source>
</evidence>
<evidence type="ECO:0000256" key="2">
    <source>
        <dbReference type="ARBA" id="ARBA00022692"/>
    </source>
</evidence>
<keyword evidence="3" id="KW-1133">Transmembrane helix</keyword>
<feature type="domain" description="VTC" evidence="5">
    <location>
        <begin position="11"/>
        <end position="166"/>
    </location>
</feature>
<keyword evidence="4" id="KW-0472">Membrane</keyword>
<comment type="subcellular location">
    <subcellularLocation>
        <location evidence="1">Endomembrane system</location>
        <topology evidence="1">Multi-pass membrane protein</topology>
    </subcellularLocation>
</comment>
<dbReference type="GO" id="GO:0033254">
    <property type="term" value="C:vacuolar transporter chaperone complex"/>
    <property type="evidence" value="ECO:0007669"/>
    <property type="project" value="TreeGrafter"/>
</dbReference>
<dbReference type="InterPro" id="IPR042267">
    <property type="entry name" value="VTC_sf"/>
</dbReference>
<keyword evidence="7" id="KW-1185">Reference proteome</keyword>
<gene>
    <name evidence="6" type="ORF">F5891DRAFT_1255350</name>
</gene>
<dbReference type="AlphaFoldDB" id="A0AAD4HQE9"/>
<accession>A0AAD4HQE9</accession>
<dbReference type="GeneID" id="64664288"/>
<feature type="non-terminal residue" evidence="6">
    <location>
        <position position="1"/>
    </location>
</feature>
<evidence type="ECO:0000256" key="3">
    <source>
        <dbReference type="ARBA" id="ARBA00022989"/>
    </source>
</evidence>
<keyword evidence="2" id="KW-0812">Transmembrane</keyword>
<dbReference type="RefSeq" id="XP_041230567.1">
    <property type="nucleotide sequence ID" value="XM_041369990.1"/>
</dbReference>
<protein>
    <submittedName>
        <fullName evidence="6">VTC domain-containing protein</fullName>
    </submittedName>
</protein>
<dbReference type="GO" id="GO:0006799">
    <property type="term" value="P:polyphosphate biosynthetic process"/>
    <property type="evidence" value="ECO:0007669"/>
    <property type="project" value="UniProtKB-ARBA"/>
</dbReference>
<reference evidence="6" key="1">
    <citation type="journal article" date="2020" name="New Phytol.">
        <title>Comparative genomics reveals dynamic genome evolution in host specialist ectomycorrhizal fungi.</title>
        <authorList>
            <person name="Lofgren L.A."/>
            <person name="Nguyen N.H."/>
            <person name="Vilgalys R."/>
            <person name="Ruytinx J."/>
            <person name="Liao H.L."/>
            <person name="Branco S."/>
            <person name="Kuo A."/>
            <person name="LaButti K."/>
            <person name="Lipzen A."/>
            <person name="Andreopoulos W."/>
            <person name="Pangilinan J."/>
            <person name="Riley R."/>
            <person name="Hundley H."/>
            <person name="Na H."/>
            <person name="Barry K."/>
            <person name="Grigoriev I.V."/>
            <person name="Stajich J.E."/>
            <person name="Kennedy P.G."/>
        </authorList>
    </citation>
    <scope>NUCLEOTIDE SEQUENCE</scope>
    <source>
        <strain evidence="6">FC203</strain>
    </source>
</reference>
<proteinExistence type="predicted"/>
<evidence type="ECO:0000313" key="6">
    <source>
        <dbReference type="EMBL" id="KAG1904992.1"/>
    </source>
</evidence>
<organism evidence="6 7">
    <name type="scientific">Suillus fuscotomentosus</name>
    <dbReference type="NCBI Taxonomy" id="1912939"/>
    <lineage>
        <taxon>Eukaryota</taxon>
        <taxon>Fungi</taxon>
        <taxon>Dikarya</taxon>
        <taxon>Basidiomycota</taxon>
        <taxon>Agaricomycotina</taxon>
        <taxon>Agaricomycetes</taxon>
        <taxon>Agaricomycetidae</taxon>
        <taxon>Boletales</taxon>
        <taxon>Suillineae</taxon>
        <taxon>Suillaceae</taxon>
        <taxon>Suillus</taxon>
    </lineage>
</organism>
<sequence>AGGNQSTFVHQTTKYWVHPDNLVPLKLAILRHLPVLVFNAKKEFEQKDAAITLTYFDNEDLELHLGRLEKTEGAEAIHLRWYGDTDVKMIFMECQTHREDWTGKKSVKARFPIKENLMNTFLRGEYTMDTELQALVEKGKKTQAEVNSMIQLASEVQYRVLTKQLQ</sequence>
<feature type="non-terminal residue" evidence="6">
    <location>
        <position position="166"/>
    </location>
</feature>
<dbReference type="InterPro" id="IPR051572">
    <property type="entry name" value="VTC_Complex_Subunit"/>
</dbReference>
<dbReference type="GO" id="GO:0000329">
    <property type="term" value="C:fungal-type vacuole membrane"/>
    <property type="evidence" value="ECO:0007669"/>
    <property type="project" value="TreeGrafter"/>
</dbReference>
<dbReference type="PANTHER" id="PTHR46140:SF1">
    <property type="entry name" value="VACUOLAR TRANSPORTER CHAPERONE COMPLEX SUBUNIT 4-RELATED"/>
    <property type="match status" value="1"/>
</dbReference>
<evidence type="ECO:0000256" key="1">
    <source>
        <dbReference type="ARBA" id="ARBA00004127"/>
    </source>
</evidence>
<dbReference type="GO" id="GO:0012505">
    <property type="term" value="C:endomembrane system"/>
    <property type="evidence" value="ECO:0007669"/>
    <property type="project" value="UniProtKB-SubCell"/>
</dbReference>
<dbReference type="EMBL" id="JABBWK010000008">
    <property type="protein sequence ID" value="KAG1904992.1"/>
    <property type="molecule type" value="Genomic_DNA"/>
</dbReference>
<dbReference type="Gene3D" id="3.20.100.30">
    <property type="entry name" value="VTC, catalytic tunnel domain"/>
    <property type="match status" value="1"/>
</dbReference>
<dbReference type="Proteomes" id="UP001195769">
    <property type="component" value="Unassembled WGS sequence"/>
</dbReference>
<evidence type="ECO:0000256" key="4">
    <source>
        <dbReference type="ARBA" id="ARBA00023136"/>
    </source>
</evidence>
<dbReference type="InterPro" id="IPR018966">
    <property type="entry name" value="VTC_domain"/>
</dbReference>
<evidence type="ECO:0000259" key="5">
    <source>
        <dbReference type="Pfam" id="PF09359"/>
    </source>
</evidence>